<evidence type="ECO:0000313" key="2">
    <source>
        <dbReference type="Proteomes" id="UP001465755"/>
    </source>
</evidence>
<reference evidence="1 2" key="1">
    <citation type="journal article" date="2024" name="Nat. Commun.">
        <title>Phylogenomics reveals the evolutionary origins of lichenization in chlorophyte algae.</title>
        <authorList>
            <person name="Puginier C."/>
            <person name="Libourel C."/>
            <person name="Otte J."/>
            <person name="Skaloud P."/>
            <person name="Haon M."/>
            <person name="Grisel S."/>
            <person name="Petersen M."/>
            <person name="Berrin J.G."/>
            <person name="Delaux P.M."/>
            <person name="Dal Grande F."/>
            <person name="Keller J."/>
        </authorList>
    </citation>
    <scope>NUCLEOTIDE SEQUENCE [LARGE SCALE GENOMIC DNA]</scope>
    <source>
        <strain evidence="1 2">SAG 2036</strain>
    </source>
</reference>
<proteinExistence type="predicted"/>
<protein>
    <submittedName>
        <fullName evidence="1">Uncharacterized protein</fullName>
    </submittedName>
</protein>
<organism evidence="1 2">
    <name type="scientific">Symbiochloris irregularis</name>
    <dbReference type="NCBI Taxonomy" id="706552"/>
    <lineage>
        <taxon>Eukaryota</taxon>
        <taxon>Viridiplantae</taxon>
        <taxon>Chlorophyta</taxon>
        <taxon>core chlorophytes</taxon>
        <taxon>Trebouxiophyceae</taxon>
        <taxon>Trebouxiales</taxon>
        <taxon>Trebouxiaceae</taxon>
        <taxon>Symbiochloris</taxon>
    </lineage>
</organism>
<sequence>MQSSGPSTWGKLTLVLDAAVPPVRPVQEERLSTHQLQLLQAIAQDYFQHAYLWLARHHQAISCLHVWHRDMQLHLYLQRTKEVLRTLRLPEVQLSLNRAVVGLRLDVTEGQQLAADDFEALRSMSRLQCLHLRGSGIGLQW</sequence>
<accession>A0AAW1NX59</accession>
<gene>
    <name evidence="1" type="ORF">WJX73_003882</name>
</gene>
<dbReference type="EMBL" id="JALJOQ010000070">
    <property type="protein sequence ID" value="KAK9802615.1"/>
    <property type="molecule type" value="Genomic_DNA"/>
</dbReference>
<dbReference type="Proteomes" id="UP001465755">
    <property type="component" value="Unassembled WGS sequence"/>
</dbReference>
<name>A0AAW1NX59_9CHLO</name>
<evidence type="ECO:0000313" key="1">
    <source>
        <dbReference type="EMBL" id="KAK9802615.1"/>
    </source>
</evidence>
<dbReference type="AlphaFoldDB" id="A0AAW1NX59"/>
<keyword evidence="2" id="KW-1185">Reference proteome</keyword>
<comment type="caution">
    <text evidence="1">The sequence shown here is derived from an EMBL/GenBank/DDBJ whole genome shotgun (WGS) entry which is preliminary data.</text>
</comment>